<dbReference type="Gene3D" id="1.10.8.270">
    <property type="entry name" value="putative rabgap domain of human tbc1 domain family member 14 like domains"/>
    <property type="match status" value="1"/>
</dbReference>
<dbReference type="Pfam" id="PF00566">
    <property type="entry name" value="RabGAP-TBC"/>
    <property type="match status" value="1"/>
</dbReference>
<dbReference type="InterPro" id="IPR035969">
    <property type="entry name" value="Rab-GAP_TBC_sf"/>
</dbReference>
<dbReference type="Pfam" id="PF00501">
    <property type="entry name" value="AMP-binding"/>
    <property type="match status" value="1"/>
</dbReference>
<comment type="subcellular location">
    <subcellularLocation>
        <location evidence="1">Peroxisome</location>
    </subcellularLocation>
</comment>
<dbReference type="Gene3D" id="3.40.50.12780">
    <property type="entry name" value="N-terminal domain of ligase-like"/>
    <property type="match status" value="1"/>
</dbReference>
<dbReference type="Gene3D" id="1.10.472.80">
    <property type="entry name" value="Ypt/Rab-GAP domain of gyp1p, domain 3"/>
    <property type="match status" value="1"/>
</dbReference>
<dbReference type="PANTHER" id="PTHR24096:SF422">
    <property type="entry name" value="BCDNA.GH02901"/>
    <property type="match status" value="1"/>
</dbReference>
<dbReference type="PROSITE" id="PS50086">
    <property type="entry name" value="TBC_RABGAP"/>
    <property type="match status" value="1"/>
</dbReference>
<name>A0AAD5KHI9_9CRUS</name>
<dbReference type="SUPFAM" id="SSF56801">
    <property type="entry name" value="Acetyl-CoA synthetase-like"/>
    <property type="match status" value="1"/>
</dbReference>
<dbReference type="Proteomes" id="UP000820818">
    <property type="component" value="Linkage Group LG10"/>
</dbReference>
<dbReference type="AlphaFoldDB" id="A0AAD5KHI9"/>
<dbReference type="SUPFAM" id="SSF47923">
    <property type="entry name" value="Ypt/Rab-GAP domain of gyp1p"/>
    <property type="match status" value="2"/>
</dbReference>
<dbReference type="CDD" id="cd05992">
    <property type="entry name" value="PB1"/>
    <property type="match status" value="1"/>
</dbReference>
<sequence length="1006" mass="112471">MYPLFSQRKWGDPVRVKASFSSHSKRVDGHVVPEYRRFSLDPQLTNFETLYSLISRAFDIKSDFLMQYRFEDPSGQEIFLQLLSDWDLEAAFERAADPCLCLRIDPIPLEHVEEWDLVNTPSSDCKIIHPKEGRSDCSIQTKIMTKVGKTINLMQQALNLNGSSGEFALGATTSPLTDTEFTDFRDGVGTLIKVDECKQRIFQGGLEPSLRRVVWKHLLNVYPDGLNGSERMKYMCRKSEEYQRLKSEWMLYYRNKKMSEELQHVTSMVRKDVLRTDRQHPFYSGGDDNANVEKLFNILTTYAIMHPTTGYCQGMSDMASPILFVMDNEAHSYIAFTALMERLKENFSISGTTMTLKFDHLCCAIAYHDPVFFAYLQRHNAIDLLFCYRWLLLEMKREFAFDEALRMLEVTWSSLPKSPRENELALFERIPDLAPTASAPIPLPTRIKESPYTKVCSLRRQSSSPASSFSFNSSEGPNSLHSALKNSRDSQSVCSPSWDRGNVELDDVFIPANDKGDSTQLEPLVVPHDLKSKNCTESHHCDLVQPNGRGQFVVNEAINGQQCSLMASGDDSVSSVLSSVMNAKDPEEKCVDVSNEGLSCPLEDSALQDFEVVGSCEEAIEAAAATTTITPSNTTHLNYIDIDNDIFILPHSSGTSGLPKNVMLTHSTVGKNVQQYLHPEGTNNRPATATHQETYIGFLPFFHSYGMVGLLLSAVESGAKLVTLPHFDVASYLKAIDDHQPTYLHLVPPLVSLMTNLPEMKAESYSKVHTIFCGAAPLGAPTIVKLLERFKHPVSFQEAYGLTEMSPGVMMSQVGNKKLGSCGPLFSRTKARVVDLETGQRTLGPHEDGELYVTGPQVMKGYLKNQKATDEMIGADGWLRTGDIGHYDEDGHFFIVDRLKELIKVKAFQVAPAELEELLTTHPAIKEAAVIGIPDERAGELPRAYIVKKPGMESVSDSDIHAFVNAKVSAHKQIKGGIQFCDSIPRSNIGKILRRELRVQYANSCK</sequence>
<evidence type="ECO:0000256" key="3">
    <source>
        <dbReference type="ARBA" id="ARBA00023140"/>
    </source>
</evidence>
<dbReference type="InterPro" id="IPR000195">
    <property type="entry name" value="Rab-GAP-TBC_dom"/>
</dbReference>
<comment type="caution">
    <text evidence="5">The sequence shown here is derived from an EMBL/GenBank/DDBJ whole genome shotgun (WGS) entry which is preliminary data.</text>
</comment>
<dbReference type="InterPro" id="IPR045851">
    <property type="entry name" value="AMP-bd_C_sf"/>
</dbReference>
<protein>
    <recommendedName>
        <fullName evidence="4">Rab-GAP TBC domain-containing protein</fullName>
    </recommendedName>
</protein>
<dbReference type="EMBL" id="WJBH02000010">
    <property type="protein sequence ID" value="KAI9552447.1"/>
    <property type="molecule type" value="Genomic_DNA"/>
</dbReference>
<evidence type="ECO:0000313" key="5">
    <source>
        <dbReference type="EMBL" id="KAI9552447.1"/>
    </source>
</evidence>
<dbReference type="InterPro" id="IPR025110">
    <property type="entry name" value="AMP-bd_C"/>
</dbReference>
<keyword evidence="3" id="KW-0576">Peroxisome</keyword>
<dbReference type="GO" id="GO:0005777">
    <property type="term" value="C:peroxisome"/>
    <property type="evidence" value="ECO:0007669"/>
    <property type="project" value="UniProtKB-SubCell"/>
</dbReference>
<dbReference type="InterPro" id="IPR000873">
    <property type="entry name" value="AMP-dep_synth/lig_dom"/>
</dbReference>
<dbReference type="Pfam" id="PF13193">
    <property type="entry name" value="AMP-binding_C"/>
    <property type="match status" value="1"/>
</dbReference>
<proteinExistence type="inferred from homology"/>
<dbReference type="InterPro" id="IPR020845">
    <property type="entry name" value="AMP-binding_CS"/>
</dbReference>
<keyword evidence="6" id="KW-1185">Reference proteome</keyword>
<evidence type="ECO:0000256" key="2">
    <source>
        <dbReference type="ARBA" id="ARBA00006432"/>
    </source>
</evidence>
<dbReference type="InterPro" id="IPR042099">
    <property type="entry name" value="ANL_N_sf"/>
</dbReference>
<gene>
    <name evidence="5" type="ORF">GHT06_022813</name>
</gene>
<dbReference type="PANTHER" id="PTHR24096">
    <property type="entry name" value="LONG-CHAIN-FATTY-ACID--COA LIGASE"/>
    <property type="match status" value="1"/>
</dbReference>
<comment type="similarity">
    <text evidence="2">Belongs to the ATP-dependent AMP-binding enzyme family.</text>
</comment>
<evidence type="ECO:0000259" key="4">
    <source>
        <dbReference type="PROSITE" id="PS50086"/>
    </source>
</evidence>
<evidence type="ECO:0000313" key="6">
    <source>
        <dbReference type="Proteomes" id="UP000820818"/>
    </source>
</evidence>
<accession>A0AAD5KHI9</accession>
<dbReference type="Gene3D" id="3.30.300.30">
    <property type="match status" value="1"/>
</dbReference>
<organism evidence="5 6">
    <name type="scientific">Daphnia sinensis</name>
    <dbReference type="NCBI Taxonomy" id="1820382"/>
    <lineage>
        <taxon>Eukaryota</taxon>
        <taxon>Metazoa</taxon>
        <taxon>Ecdysozoa</taxon>
        <taxon>Arthropoda</taxon>
        <taxon>Crustacea</taxon>
        <taxon>Branchiopoda</taxon>
        <taxon>Diplostraca</taxon>
        <taxon>Cladocera</taxon>
        <taxon>Anomopoda</taxon>
        <taxon>Daphniidae</taxon>
        <taxon>Daphnia</taxon>
        <taxon>Daphnia similis group</taxon>
    </lineage>
</organism>
<feature type="domain" description="Rab-GAP TBC" evidence="4">
    <location>
        <begin position="205"/>
        <end position="415"/>
    </location>
</feature>
<reference evidence="5 6" key="1">
    <citation type="submission" date="2022-05" db="EMBL/GenBank/DDBJ databases">
        <title>A multi-omics perspective on studying reproductive biology in Daphnia sinensis.</title>
        <authorList>
            <person name="Jia J."/>
        </authorList>
    </citation>
    <scope>NUCLEOTIDE SEQUENCE [LARGE SCALE GENOMIC DNA]</scope>
    <source>
        <strain evidence="5 6">WSL</strain>
    </source>
</reference>
<dbReference type="GO" id="GO:0016405">
    <property type="term" value="F:CoA-ligase activity"/>
    <property type="evidence" value="ECO:0007669"/>
    <property type="project" value="TreeGrafter"/>
</dbReference>
<evidence type="ECO:0000256" key="1">
    <source>
        <dbReference type="ARBA" id="ARBA00004275"/>
    </source>
</evidence>
<dbReference type="PROSITE" id="PS00455">
    <property type="entry name" value="AMP_BINDING"/>
    <property type="match status" value="1"/>
</dbReference>
<dbReference type="FunFam" id="3.30.300.30:FF:000007">
    <property type="entry name" value="4-coumarate--CoA ligase 2"/>
    <property type="match status" value="1"/>
</dbReference>
<dbReference type="SMART" id="SM00164">
    <property type="entry name" value="TBC"/>
    <property type="match status" value="1"/>
</dbReference>